<dbReference type="CDD" id="cd01189">
    <property type="entry name" value="INT_ICEBs1_C_like"/>
    <property type="match status" value="1"/>
</dbReference>
<evidence type="ECO:0000256" key="4">
    <source>
        <dbReference type="ARBA" id="ARBA00023172"/>
    </source>
</evidence>
<dbReference type="Pfam" id="PF14659">
    <property type="entry name" value="Phage_int_SAM_3"/>
    <property type="match status" value="1"/>
</dbReference>
<evidence type="ECO:0000256" key="2">
    <source>
        <dbReference type="ARBA" id="ARBA00022908"/>
    </source>
</evidence>
<sequence length="388" mass="45321">MAKIKKYKNKKNEDRYEFQIYGGIDPNTGRKITTRRRGFKTKREAVMAYDRLDVEIEENGGVLQKTPSRATFQQIYELWLVQYQQTVKDTTWFDVSRQFELKILPTFGKRYIDSINVVACQEMINDWYKRGLSNYKLLMDYVSRVFRYAISLGLIQLDPAKMVVVPRNPNQKARNLLDNYYTPKELKEFLELCKQQYSKRPQKYVFFRLAAFSGMRKGEMLALQWSDVDFEHNCIRVNKTQARGVDDKLVTHSPKTAASNRMAYIDQKTMNILKHWQQIQRQFFLAQGINVSKDSNLVFSDINNHQLYPYRPQDWLASTIKKCHLKKVTVHGFRHTYATLAAEAGIEPKAVQAQLGHSSIATTLNIYTAVTKKERNTATDKLAEYLAF</sequence>
<dbReference type="PROSITE" id="PS51898">
    <property type="entry name" value="TYR_RECOMBINASE"/>
    <property type="match status" value="1"/>
</dbReference>
<evidence type="ECO:0000256" key="3">
    <source>
        <dbReference type="ARBA" id="ARBA00023125"/>
    </source>
</evidence>
<comment type="similarity">
    <text evidence="1">Belongs to the 'phage' integrase family.</text>
</comment>
<gene>
    <name evidence="6" type="ORF">HC026_09865</name>
</gene>
<dbReference type="PANTHER" id="PTHR30629:SF2">
    <property type="entry name" value="PROPHAGE INTEGRASE INTS-RELATED"/>
    <property type="match status" value="1"/>
</dbReference>
<evidence type="ECO:0000256" key="1">
    <source>
        <dbReference type="ARBA" id="ARBA00008857"/>
    </source>
</evidence>
<dbReference type="Pfam" id="PF00589">
    <property type="entry name" value="Phage_integrase"/>
    <property type="match status" value="1"/>
</dbReference>
<dbReference type="InterPro" id="IPR011010">
    <property type="entry name" value="DNA_brk_join_enz"/>
</dbReference>
<dbReference type="SUPFAM" id="SSF56349">
    <property type="entry name" value="DNA breaking-rejoining enzymes"/>
    <property type="match status" value="1"/>
</dbReference>
<dbReference type="EMBL" id="JAAXLJ010000020">
    <property type="protein sequence ID" value="NLR19206.1"/>
    <property type="molecule type" value="Genomic_DNA"/>
</dbReference>
<evidence type="ECO:0000313" key="6">
    <source>
        <dbReference type="EMBL" id="NLR19206.1"/>
    </source>
</evidence>
<organism evidence="6 7">
    <name type="scientific">Secundilactobacillus angelensis</name>
    <dbReference type="NCBI Taxonomy" id="2722706"/>
    <lineage>
        <taxon>Bacteria</taxon>
        <taxon>Bacillati</taxon>
        <taxon>Bacillota</taxon>
        <taxon>Bacilli</taxon>
        <taxon>Lactobacillales</taxon>
        <taxon>Lactobacillaceae</taxon>
        <taxon>Secundilactobacillus</taxon>
    </lineage>
</organism>
<evidence type="ECO:0000313" key="7">
    <source>
        <dbReference type="Proteomes" id="UP000763447"/>
    </source>
</evidence>
<dbReference type="Pfam" id="PF14657">
    <property type="entry name" value="Arm-DNA-bind_4"/>
    <property type="match status" value="1"/>
</dbReference>
<keyword evidence="4" id="KW-0233">DNA recombination</keyword>
<keyword evidence="7" id="KW-1185">Reference proteome</keyword>
<comment type="caution">
    <text evidence="6">The sequence shown here is derived from an EMBL/GenBank/DDBJ whole genome shotgun (WGS) entry which is preliminary data.</text>
</comment>
<name>A0ABX1L4G1_9LACO</name>
<proteinExistence type="inferred from homology"/>
<feature type="domain" description="Tyr recombinase" evidence="5">
    <location>
        <begin position="176"/>
        <end position="380"/>
    </location>
</feature>
<dbReference type="Gene3D" id="1.10.150.130">
    <property type="match status" value="1"/>
</dbReference>
<dbReference type="InterPro" id="IPR013762">
    <property type="entry name" value="Integrase-like_cat_sf"/>
</dbReference>
<dbReference type="InterPro" id="IPR028259">
    <property type="entry name" value="AP2-like_int_N"/>
</dbReference>
<dbReference type="Gene3D" id="1.10.443.10">
    <property type="entry name" value="Intergrase catalytic core"/>
    <property type="match status" value="1"/>
</dbReference>
<protein>
    <submittedName>
        <fullName evidence="6">Site-specific integrase</fullName>
    </submittedName>
</protein>
<accession>A0ABX1L4G1</accession>
<dbReference type="RefSeq" id="WP_168925797.1">
    <property type="nucleotide sequence ID" value="NZ_JAAXLJ010000020.1"/>
</dbReference>
<evidence type="ECO:0000259" key="5">
    <source>
        <dbReference type="PROSITE" id="PS51898"/>
    </source>
</evidence>
<dbReference type="InterPro" id="IPR004107">
    <property type="entry name" value="Integrase_SAM-like_N"/>
</dbReference>
<dbReference type="PANTHER" id="PTHR30629">
    <property type="entry name" value="PROPHAGE INTEGRASE"/>
    <property type="match status" value="1"/>
</dbReference>
<reference evidence="6 7" key="1">
    <citation type="submission" date="2020-04" db="EMBL/GenBank/DDBJ databases">
        <title>A novel species of genus Lactobacillus that was isolated from fermented food Zha-chili.</title>
        <authorList>
            <person name="Zhang Z."/>
        </authorList>
    </citation>
    <scope>NUCLEOTIDE SEQUENCE [LARGE SCALE GENOMIC DNA]</scope>
    <source>
        <strain evidence="7">HBUAS51383</strain>
    </source>
</reference>
<keyword evidence="2" id="KW-0229">DNA integration</keyword>
<dbReference type="InterPro" id="IPR010998">
    <property type="entry name" value="Integrase_recombinase_N"/>
</dbReference>
<dbReference type="Proteomes" id="UP000763447">
    <property type="component" value="Unassembled WGS sequence"/>
</dbReference>
<dbReference type="InterPro" id="IPR002104">
    <property type="entry name" value="Integrase_catalytic"/>
</dbReference>
<keyword evidence="3" id="KW-0238">DNA-binding</keyword>
<dbReference type="InterPro" id="IPR050808">
    <property type="entry name" value="Phage_Integrase"/>
</dbReference>